<organism evidence="4 5">
    <name type="scientific">Streptomyces aurantiacus JA 4570</name>
    <dbReference type="NCBI Taxonomy" id="1286094"/>
    <lineage>
        <taxon>Bacteria</taxon>
        <taxon>Bacillati</taxon>
        <taxon>Actinomycetota</taxon>
        <taxon>Actinomycetes</taxon>
        <taxon>Kitasatosporales</taxon>
        <taxon>Streptomycetaceae</taxon>
        <taxon>Streptomyces</taxon>
        <taxon>Streptomyces aurantiacus group</taxon>
    </lineage>
</organism>
<dbReference type="EMBL" id="AOPZ01000067">
    <property type="protein sequence ID" value="EPH45121.1"/>
    <property type="molecule type" value="Genomic_DNA"/>
</dbReference>
<dbReference type="PATRIC" id="fig|1286094.4.peg.1727"/>
<gene>
    <name evidence="4" type="ORF">STRAU_1749</name>
</gene>
<proteinExistence type="inferred from homology"/>
<name>S3ZNR4_9ACTN</name>
<dbReference type="SUPFAM" id="SSF110710">
    <property type="entry name" value="TTHA0583/YokD-like"/>
    <property type="match status" value="1"/>
</dbReference>
<evidence type="ECO:0000313" key="4">
    <source>
        <dbReference type="EMBL" id="EPH45121.1"/>
    </source>
</evidence>
<dbReference type="InterPro" id="IPR028345">
    <property type="entry name" value="Antibiotic_NAT-like"/>
</dbReference>
<dbReference type="PANTHER" id="PTHR11104:SF0">
    <property type="entry name" value="SPBETA PROPHAGE-DERIVED AMINOGLYCOSIDE N(3')-ACETYLTRANSFERASE-LIKE PROTEIN YOKD"/>
    <property type="match status" value="1"/>
</dbReference>
<keyword evidence="3" id="KW-0012">Acyltransferase</keyword>
<dbReference type="AlphaFoldDB" id="S3ZNR4"/>
<dbReference type="GO" id="GO:0008080">
    <property type="term" value="F:N-acetyltransferase activity"/>
    <property type="evidence" value="ECO:0007669"/>
    <property type="project" value="InterPro"/>
</dbReference>
<evidence type="ECO:0000256" key="2">
    <source>
        <dbReference type="ARBA" id="ARBA00022679"/>
    </source>
</evidence>
<dbReference type="PANTHER" id="PTHR11104">
    <property type="entry name" value="AMINOGLYCOSIDE N3-ACETYLTRANSFERASE"/>
    <property type="match status" value="1"/>
</dbReference>
<keyword evidence="5" id="KW-1185">Reference proteome</keyword>
<dbReference type="InterPro" id="IPR003679">
    <property type="entry name" value="Amioglycoside_AcTrfase"/>
</dbReference>
<evidence type="ECO:0000256" key="1">
    <source>
        <dbReference type="ARBA" id="ARBA00006383"/>
    </source>
</evidence>
<protein>
    <submittedName>
        <fullName evidence="4">Putative Aminoglycoside N(3')-acetyltransferase IV</fullName>
    </submittedName>
</protein>
<keyword evidence="2 4" id="KW-0808">Transferase</keyword>
<reference evidence="4 5" key="1">
    <citation type="submission" date="2013-02" db="EMBL/GenBank/DDBJ databases">
        <title>Draft Genome Sequence of Streptomyces aurantiacus, Which Produces Setomimycin.</title>
        <authorList>
            <person name="Gruening B.A."/>
            <person name="Praeg A."/>
            <person name="Erxleben A."/>
            <person name="Guenther S."/>
            <person name="Mueller M."/>
        </authorList>
    </citation>
    <scope>NUCLEOTIDE SEQUENCE [LARGE SCALE GENOMIC DNA]</scope>
    <source>
        <strain evidence="4 5">JA 4570</strain>
    </source>
</reference>
<dbReference type="Proteomes" id="UP000014629">
    <property type="component" value="Unassembled WGS sequence"/>
</dbReference>
<evidence type="ECO:0000313" key="5">
    <source>
        <dbReference type="Proteomes" id="UP000014629"/>
    </source>
</evidence>
<dbReference type="Pfam" id="PF02522">
    <property type="entry name" value="Antibiotic_NAT"/>
    <property type="match status" value="1"/>
</dbReference>
<sequence>MFAAGRRILGESHPGAAPDGRERDIVTITAEQLVATIDELALAQRPVMVHASLRSFGEPVDGGPDAVLDALLSRGCTILVPAFTEPQFAVVPPATMRPARNGIDYTALPGKVATPSEADACYTYTVDCRVINSRMGALPARLLARGDARRGRHPLNSFAAVGPQAAELVAAQTPTDVYGPVRTLADANGAILLLGVDLNRMTALHLAEQSAGRRLPVRWARAADSRVIMVETGPCSEGFPRLEPWLRPLARTARVGGSRWSAYPAKETLTAAVAAMTADQNVTHCADPECLACRDSVAGGPIGPAPLG</sequence>
<dbReference type="GO" id="GO:0046677">
    <property type="term" value="P:response to antibiotic"/>
    <property type="evidence" value="ECO:0007669"/>
    <property type="project" value="InterPro"/>
</dbReference>
<evidence type="ECO:0000256" key="3">
    <source>
        <dbReference type="ARBA" id="ARBA00023315"/>
    </source>
</evidence>
<accession>S3ZNR4</accession>
<comment type="caution">
    <text evidence="4">The sequence shown here is derived from an EMBL/GenBank/DDBJ whole genome shotgun (WGS) entry which is preliminary data.</text>
</comment>
<comment type="similarity">
    <text evidence="1">Belongs to the antibiotic N-acetyltransferase family.</text>
</comment>